<comment type="subcellular location">
    <subcellularLocation>
        <location evidence="1">Nucleus</location>
        <location evidence="1">Nucleolus</location>
    </subcellularLocation>
</comment>
<keyword evidence="4" id="KW-0539">Nucleus</keyword>
<dbReference type="InterPro" id="IPR019002">
    <property type="entry name" value="Ribosome_biogenesis_Nop16"/>
</dbReference>
<evidence type="ECO:0000256" key="2">
    <source>
        <dbReference type="ARBA" id="ARBA00008479"/>
    </source>
</evidence>
<evidence type="ECO:0000256" key="3">
    <source>
        <dbReference type="ARBA" id="ARBA00015522"/>
    </source>
</evidence>
<dbReference type="Proteomes" id="UP000663879">
    <property type="component" value="Unassembled WGS sequence"/>
</dbReference>
<comment type="caution">
    <text evidence="5">The sequence shown here is derived from an EMBL/GenBank/DDBJ whole genome shotgun (WGS) entry which is preliminary data.</text>
</comment>
<keyword evidence="6" id="KW-1185">Reference proteome</keyword>
<name>A0A813SI70_9BILA</name>
<dbReference type="GO" id="GO:0005730">
    <property type="term" value="C:nucleolus"/>
    <property type="evidence" value="ECO:0007669"/>
    <property type="project" value="UniProtKB-SubCell"/>
</dbReference>
<dbReference type="OrthoDB" id="285729at2759"/>
<dbReference type="GO" id="GO:0042273">
    <property type="term" value="P:ribosomal large subunit biogenesis"/>
    <property type="evidence" value="ECO:0007669"/>
    <property type="project" value="TreeGrafter"/>
</dbReference>
<dbReference type="Pfam" id="PF09420">
    <property type="entry name" value="Nop16"/>
    <property type="match status" value="1"/>
</dbReference>
<evidence type="ECO:0000313" key="6">
    <source>
        <dbReference type="Proteomes" id="UP000663879"/>
    </source>
</evidence>
<reference evidence="5" key="1">
    <citation type="submission" date="2021-02" db="EMBL/GenBank/DDBJ databases">
        <authorList>
            <person name="Nowell W R."/>
        </authorList>
    </citation>
    <scope>NUCLEOTIDE SEQUENCE</scope>
    <source>
        <strain evidence="5">Ploen Becks lab</strain>
    </source>
</reference>
<dbReference type="AlphaFoldDB" id="A0A813SI70"/>
<organism evidence="5 6">
    <name type="scientific">Brachionus calyciflorus</name>
    <dbReference type="NCBI Taxonomy" id="104777"/>
    <lineage>
        <taxon>Eukaryota</taxon>
        <taxon>Metazoa</taxon>
        <taxon>Spiralia</taxon>
        <taxon>Gnathifera</taxon>
        <taxon>Rotifera</taxon>
        <taxon>Eurotatoria</taxon>
        <taxon>Monogononta</taxon>
        <taxon>Pseudotrocha</taxon>
        <taxon>Ploima</taxon>
        <taxon>Brachionidae</taxon>
        <taxon>Brachionus</taxon>
    </lineage>
</organism>
<dbReference type="PANTHER" id="PTHR13243:SF1">
    <property type="entry name" value="NUCLEOLAR PROTEIN 16"/>
    <property type="match status" value="1"/>
</dbReference>
<gene>
    <name evidence="5" type="ORF">OXX778_LOCUS6251</name>
</gene>
<comment type="similarity">
    <text evidence="2">Belongs to the NOP16 family.</text>
</comment>
<evidence type="ECO:0000256" key="4">
    <source>
        <dbReference type="ARBA" id="ARBA00023242"/>
    </source>
</evidence>
<proteinExistence type="inferred from homology"/>
<dbReference type="EMBL" id="CAJNOC010000728">
    <property type="protein sequence ID" value="CAF0796693.1"/>
    <property type="molecule type" value="Genomic_DNA"/>
</dbReference>
<protein>
    <recommendedName>
        <fullName evidence="3">Nucleolar protein 16</fullName>
    </recommendedName>
</protein>
<evidence type="ECO:0000256" key="1">
    <source>
        <dbReference type="ARBA" id="ARBA00004604"/>
    </source>
</evidence>
<sequence length="186" mass="22062">MVKKVRKFNYNKDLKKKWKKTKAKENPVVKTEHLKDFWNSKKSIKANYAEMGLCSDPNFTLGIPKTKNILNPEFMEIEKAKQLDQALNESKKETPALKKLIAEANRPVEKVYNLNENDILYCIYMMEKYSEDYAKMAKDYKNYYQDTPAQIRKKINLFKQMKGPYQKYLSDKKAGVDFLDKLDEKY</sequence>
<evidence type="ECO:0000313" key="5">
    <source>
        <dbReference type="EMBL" id="CAF0796693.1"/>
    </source>
</evidence>
<accession>A0A813SI70</accession>
<dbReference type="PANTHER" id="PTHR13243">
    <property type="entry name" value="HSPC111 PROTEIN-RELATED"/>
    <property type="match status" value="1"/>
</dbReference>